<accession>A0A317X1B8</accession>
<proteinExistence type="predicted"/>
<protein>
    <submittedName>
        <fullName evidence="2">Uncharacterized protein</fullName>
    </submittedName>
</protein>
<dbReference type="VEuPathDB" id="FungiDB:BO70DRAFT_8317"/>
<feature type="compositionally biased region" description="Polar residues" evidence="1">
    <location>
        <begin position="8"/>
        <end position="17"/>
    </location>
</feature>
<feature type="compositionally biased region" description="Polar residues" evidence="1">
    <location>
        <begin position="31"/>
        <end position="53"/>
    </location>
</feature>
<dbReference type="EMBL" id="MSFL01000001">
    <property type="protein sequence ID" value="PWY92376.1"/>
    <property type="molecule type" value="Genomic_DNA"/>
</dbReference>
<reference evidence="2 3" key="1">
    <citation type="submission" date="2016-12" db="EMBL/GenBank/DDBJ databases">
        <title>The genomes of Aspergillus section Nigri reveals drivers in fungal speciation.</title>
        <authorList>
            <consortium name="DOE Joint Genome Institute"/>
            <person name="Vesth T.C."/>
            <person name="Nybo J."/>
            <person name="Theobald S."/>
            <person name="Brandl J."/>
            <person name="Frisvad J.C."/>
            <person name="Nielsen K.F."/>
            <person name="Lyhne E.K."/>
            <person name="Kogle M.E."/>
            <person name="Kuo A."/>
            <person name="Riley R."/>
            <person name="Clum A."/>
            <person name="Nolan M."/>
            <person name="Lipzen A."/>
            <person name="Salamov A."/>
            <person name="Henrissat B."/>
            <person name="Wiebenga A."/>
            <person name="De Vries R.P."/>
            <person name="Grigoriev I.V."/>
            <person name="Mortensen U.H."/>
            <person name="Andersen M.R."/>
            <person name="Baker S.E."/>
        </authorList>
    </citation>
    <scope>NUCLEOTIDE SEQUENCE [LARGE SCALE GENOMIC DNA]</scope>
    <source>
        <strain evidence="2 3">CBS 117.55</strain>
    </source>
</reference>
<dbReference type="AlphaFoldDB" id="A0A317X1B8"/>
<dbReference type="STRING" id="1448321.A0A317X1B8"/>
<dbReference type="Proteomes" id="UP000247233">
    <property type="component" value="Unassembled WGS sequence"/>
</dbReference>
<dbReference type="OrthoDB" id="4498621at2759"/>
<evidence type="ECO:0000256" key="1">
    <source>
        <dbReference type="SAM" id="MobiDB-lite"/>
    </source>
</evidence>
<keyword evidence="3" id="KW-1185">Reference proteome</keyword>
<sequence length="198" mass="20342">MASEPNDRSNTPATSEPINGAGVDAIKPSTDEPSNQANGDSVLTNPGNATSPAEENKPTADAEAVDEAKPNEETKTDEQAPAPVTSDPKESATGDETEQPTVGDKRGHESTSEPANADKSNDKNTTEPTVKKQKTDADHAGVKQGTPAPTAAKGGIPDPATNGNKKGGRPKKAKEPVKRDIPTGGIGSRTRSRTKAAS</sequence>
<comment type="caution">
    <text evidence="2">The sequence shown here is derived from an EMBL/GenBank/DDBJ whole genome shotgun (WGS) entry which is preliminary data.</text>
</comment>
<organism evidence="2 3">
    <name type="scientific">Aspergillus heteromorphus CBS 117.55</name>
    <dbReference type="NCBI Taxonomy" id="1448321"/>
    <lineage>
        <taxon>Eukaryota</taxon>
        <taxon>Fungi</taxon>
        <taxon>Dikarya</taxon>
        <taxon>Ascomycota</taxon>
        <taxon>Pezizomycotina</taxon>
        <taxon>Eurotiomycetes</taxon>
        <taxon>Eurotiomycetidae</taxon>
        <taxon>Eurotiales</taxon>
        <taxon>Aspergillaceae</taxon>
        <taxon>Aspergillus</taxon>
        <taxon>Aspergillus subgen. Circumdati</taxon>
    </lineage>
</organism>
<feature type="region of interest" description="Disordered" evidence="1">
    <location>
        <begin position="1"/>
        <end position="198"/>
    </location>
</feature>
<feature type="compositionally biased region" description="Basic and acidic residues" evidence="1">
    <location>
        <begin position="54"/>
        <end position="78"/>
    </location>
</feature>
<name>A0A317X1B8_9EURO</name>
<evidence type="ECO:0000313" key="2">
    <source>
        <dbReference type="EMBL" id="PWY92376.1"/>
    </source>
</evidence>
<dbReference type="GeneID" id="37070998"/>
<gene>
    <name evidence="2" type="ORF">BO70DRAFT_8317</name>
</gene>
<evidence type="ECO:0000313" key="3">
    <source>
        <dbReference type="Proteomes" id="UP000247233"/>
    </source>
</evidence>
<feature type="compositionally biased region" description="Basic and acidic residues" evidence="1">
    <location>
        <begin position="119"/>
        <end position="141"/>
    </location>
</feature>
<dbReference type="RefSeq" id="XP_025404115.1">
    <property type="nucleotide sequence ID" value="XM_025548761.1"/>
</dbReference>